<dbReference type="KEGG" id="hgr:DW355_08905"/>
<feature type="transmembrane region" description="Helical" evidence="1">
    <location>
        <begin position="383"/>
        <end position="402"/>
    </location>
</feature>
<name>A0A4P6ULD3_9BURK</name>
<feature type="transmembrane region" description="Helical" evidence="1">
    <location>
        <begin position="17"/>
        <end position="37"/>
    </location>
</feature>
<dbReference type="AlphaFoldDB" id="A0A4P6ULD3"/>
<proteinExistence type="predicted"/>
<evidence type="ECO:0000256" key="1">
    <source>
        <dbReference type="SAM" id="Phobius"/>
    </source>
</evidence>
<dbReference type="Pfam" id="PF19528">
    <property type="entry name" value="DUF6056"/>
    <property type="match status" value="1"/>
</dbReference>
<feature type="transmembrane region" description="Helical" evidence="1">
    <location>
        <begin position="290"/>
        <end position="309"/>
    </location>
</feature>
<dbReference type="Proteomes" id="UP000292939">
    <property type="component" value="Chromosome"/>
</dbReference>
<evidence type="ECO:0000313" key="3">
    <source>
        <dbReference type="Proteomes" id="UP000292939"/>
    </source>
</evidence>
<dbReference type="OrthoDB" id="1661582at2"/>
<keyword evidence="1" id="KW-0812">Transmembrane</keyword>
<organism evidence="2 3">
    <name type="scientific">Hylemonella gracilis</name>
    <dbReference type="NCBI Taxonomy" id="80880"/>
    <lineage>
        <taxon>Bacteria</taxon>
        <taxon>Pseudomonadati</taxon>
        <taxon>Pseudomonadota</taxon>
        <taxon>Betaproteobacteria</taxon>
        <taxon>Burkholderiales</taxon>
        <taxon>Comamonadaceae</taxon>
        <taxon>Hylemonella</taxon>
    </lineage>
</organism>
<dbReference type="RefSeq" id="WP_131279404.1">
    <property type="nucleotide sequence ID" value="NZ_CP031395.1"/>
</dbReference>
<keyword evidence="1" id="KW-0472">Membrane</keyword>
<feature type="transmembrane region" description="Helical" evidence="1">
    <location>
        <begin position="321"/>
        <end position="341"/>
    </location>
</feature>
<accession>A0A4P6ULD3</accession>
<evidence type="ECO:0000313" key="2">
    <source>
        <dbReference type="EMBL" id="QBK04877.1"/>
    </source>
</evidence>
<feature type="transmembrane region" description="Helical" evidence="1">
    <location>
        <begin position="241"/>
        <end position="258"/>
    </location>
</feature>
<feature type="transmembrane region" description="Helical" evidence="1">
    <location>
        <begin position="84"/>
        <end position="104"/>
    </location>
</feature>
<dbReference type="EMBL" id="CP031395">
    <property type="protein sequence ID" value="QBK04877.1"/>
    <property type="molecule type" value="Genomic_DNA"/>
</dbReference>
<reference evidence="2 3" key="1">
    <citation type="submission" date="2018-07" db="EMBL/GenBank/DDBJ databases">
        <title>Exploring interactions and the metabolic potential of the ultra-small soil bacteria Hylemonella gracilis.</title>
        <authorList>
            <person name="Tyc O."/>
            <person name="Kulkarni P."/>
            <person name="Gawehns F."/>
            <person name="Hundscheid M."/>
            <person name="Zweers H."/>
            <person name="Garbeva P."/>
        </authorList>
    </citation>
    <scope>NUCLEOTIDE SEQUENCE [LARGE SCALE GENOMIC DNA]</scope>
    <source>
        <strain evidence="2 3">NS1</strain>
    </source>
</reference>
<dbReference type="InterPro" id="IPR045691">
    <property type="entry name" value="DUF6056"/>
</dbReference>
<feature type="transmembrane region" description="Helical" evidence="1">
    <location>
        <begin position="353"/>
        <end position="371"/>
    </location>
</feature>
<sequence length="510" mass="57271">MSPLPPPARLIHERKDWVPLLLALLACVALMLPLQWLTPMHSDDYAYTHKGISWAATWHHYTSWSGRLVADFLSSAVLAPRSHAFAASINTLAFVALIVLLWWLPRFKLSTAASFTSAFTVSARPWMAVRAYVLLFLLYWLGNPALGEVNFWIVGSANYVWTNVLHLLFLGLFLREALETKPTPPAGPGWSTRSTLTLLLAPIAGCTNENTSLSTLLLMVLVCLYVIVRDGVRWRAWHGKLVVYGLGFALGTAALLLAPGNAVRRRIFIKWNKLGWDDRVLLHFTERVPLALHHLGLLLLTALVLLLIAQRVRTAPARQQGALSWLFMLAAVVSLSVMVASPVLPQRSLAGTQMYLLLAISALLFSWEAQGREDGVMRPLRQGLNVFTATLALVFALSYGLMLRAYHQVSQQNAVRQQLIHEGMARGDVYIFIPKYHWLPLLRDEAEHFTEFFNDEMMSWYEGTWAAIRQFDVSGPYSTVEEARAMLTPAQGSAQQALEAWGRDIRKRPR</sequence>
<feature type="transmembrane region" description="Helical" evidence="1">
    <location>
        <begin position="211"/>
        <end position="229"/>
    </location>
</feature>
<keyword evidence="1" id="KW-1133">Transmembrane helix</keyword>
<gene>
    <name evidence="2" type="ORF">DW355_08905</name>
</gene>
<protein>
    <submittedName>
        <fullName evidence="2">Uncharacterized protein</fullName>
    </submittedName>
</protein>
<feature type="transmembrane region" description="Helical" evidence="1">
    <location>
        <begin position="125"/>
        <end position="143"/>
    </location>
</feature>